<protein>
    <submittedName>
        <fullName evidence="2">Uncharacterized protein</fullName>
    </submittedName>
</protein>
<accession>A0A915HQZ9</accession>
<dbReference type="Proteomes" id="UP000887565">
    <property type="component" value="Unplaced"/>
</dbReference>
<evidence type="ECO:0000313" key="2">
    <source>
        <dbReference type="WBParaSite" id="nRc.2.0.1.t03797-RA"/>
    </source>
</evidence>
<name>A0A915HQZ9_ROMCU</name>
<evidence type="ECO:0000313" key="1">
    <source>
        <dbReference type="Proteomes" id="UP000887565"/>
    </source>
</evidence>
<dbReference type="WBParaSite" id="nRc.2.0.1.t03797-RA">
    <property type="protein sequence ID" value="nRc.2.0.1.t03797-RA"/>
    <property type="gene ID" value="nRc.2.0.1.g03797"/>
</dbReference>
<dbReference type="AlphaFoldDB" id="A0A915HQZ9"/>
<organism evidence="1 2">
    <name type="scientific">Romanomermis culicivorax</name>
    <name type="common">Nematode worm</name>
    <dbReference type="NCBI Taxonomy" id="13658"/>
    <lineage>
        <taxon>Eukaryota</taxon>
        <taxon>Metazoa</taxon>
        <taxon>Ecdysozoa</taxon>
        <taxon>Nematoda</taxon>
        <taxon>Enoplea</taxon>
        <taxon>Dorylaimia</taxon>
        <taxon>Mermithida</taxon>
        <taxon>Mermithoidea</taxon>
        <taxon>Mermithidae</taxon>
        <taxon>Romanomermis</taxon>
    </lineage>
</organism>
<sequence length="111" mass="12489">MYFGSVGFHHNVIPAGIFHDTLITGIFCKLCNRHVCERFCLIICSIFWQRFDFGSYSYDGHFTQAAPVMLDVESSRPVLSVPDDRGSILAPREDPSPKILGLALLHCPYLV</sequence>
<reference evidence="2" key="1">
    <citation type="submission" date="2022-11" db="UniProtKB">
        <authorList>
            <consortium name="WormBaseParasite"/>
        </authorList>
    </citation>
    <scope>IDENTIFICATION</scope>
</reference>
<keyword evidence="1" id="KW-1185">Reference proteome</keyword>
<proteinExistence type="predicted"/>